<dbReference type="Gene3D" id="1.10.510.10">
    <property type="entry name" value="Transferase(Phosphotransferase) domain 1"/>
    <property type="match status" value="1"/>
</dbReference>
<comment type="catalytic activity">
    <reaction evidence="7">
        <text>L-threonyl-[protein] + ATP = O-phospho-L-threonyl-[protein] + ADP + H(+)</text>
        <dbReference type="Rhea" id="RHEA:46608"/>
        <dbReference type="Rhea" id="RHEA-COMP:11060"/>
        <dbReference type="Rhea" id="RHEA-COMP:11605"/>
        <dbReference type="ChEBI" id="CHEBI:15378"/>
        <dbReference type="ChEBI" id="CHEBI:30013"/>
        <dbReference type="ChEBI" id="CHEBI:30616"/>
        <dbReference type="ChEBI" id="CHEBI:61977"/>
        <dbReference type="ChEBI" id="CHEBI:456216"/>
        <dbReference type="EC" id="2.7.11.1"/>
    </reaction>
</comment>
<feature type="region of interest" description="Disordered" evidence="9">
    <location>
        <begin position="1"/>
        <end position="27"/>
    </location>
</feature>
<evidence type="ECO:0000256" key="5">
    <source>
        <dbReference type="ARBA" id="ARBA00022777"/>
    </source>
</evidence>
<accession>A0ABR1RSF7</accession>
<dbReference type="InterPro" id="IPR011009">
    <property type="entry name" value="Kinase-like_dom_sf"/>
</dbReference>
<dbReference type="Proteomes" id="UP001396898">
    <property type="component" value="Unassembled WGS sequence"/>
</dbReference>
<keyword evidence="3" id="KW-0808">Transferase</keyword>
<dbReference type="SMART" id="SM00220">
    <property type="entry name" value="S_TKc"/>
    <property type="match status" value="1"/>
</dbReference>
<keyword evidence="6" id="KW-0067">ATP-binding</keyword>
<comment type="catalytic activity">
    <reaction evidence="8">
        <text>L-seryl-[protein] + ATP = O-phospho-L-seryl-[protein] + ADP + H(+)</text>
        <dbReference type="Rhea" id="RHEA:17989"/>
        <dbReference type="Rhea" id="RHEA-COMP:9863"/>
        <dbReference type="Rhea" id="RHEA-COMP:11604"/>
        <dbReference type="ChEBI" id="CHEBI:15378"/>
        <dbReference type="ChEBI" id="CHEBI:29999"/>
        <dbReference type="ChEBI" id="CHEBI:30616"/>
        <dbReference type="ChEBI" id="CHEBI:83421"/>
        <dbReference type="ChEBI" id="CHEBI:456216"/>
        <dbReference type="EC" id="2.7.11.1"/>
    </reaction>
</comment>
<dbReference type="EMBL" id="JAQQWI010000011">
    <property type="protein sequence ID" value="KAK8017163.1"/>
    <property type="molecule type" value="Genomic_DNA"/>
</dbReference>
<gene>
    <name evidence="11" type="ORF">PG991_008239</name>
</gene>
<feature type="compositionally biased region" description="Basic and acidic residues" evidence="9">
    <location>
        <begin position="241"/>
        <end position="267"/>
    </location>
</feature>
<feature type="region of interest" description="Disordered" evidence="9">
    <location>
        <begin position="234"/>
        <end position="268"/>
    </location>
</feature>
<evidence type="ECO:0000313" key="12">
    <source>
        <dbReference type="Proteomes" id="UP001396898"/>
    </source>
</evidence>
<feature type="compositionally biased region" description="Basic and acidic residues" evidence="9">
    <location>
        <begin position="8"/>
        <end position="18"/>
    </location>
</feature>
<keyword evidence="12" id="KW-1185">Reference proteome</keyword>
<keyword evidence="4" id="KW-0547">Nucleotide-binding</keyword>
<proteinExistence type="predicted"/>
<feature type="compositionally biased region" description="Acidic residues" evidence="9">
    <location>
        <begin position="545"/>
        <end position="558"/>
    </location>
</feature>
<feature type="compositionally biased region" description="Polar residues" evidence="9">
    <location>
        <begin position="593"/>
        <end position="604"/>
    </location>
</feature>
<dbReference type="CDD" id="cd00180">
    <property type="entry name" value="PKc"/>
    <property type="match status" value="1"/>
</dbReference>
<dbReference type="InterPro" id="IPR000719">
    <property type="entry name" value="Prot_kinase_dom"/>
</dbReference>
<dbReference type="InterPro" id="IPR008271">
    <property type="entry name" value="Ser/Thr_kinase_AS"/>
</dbReference>
<dbReference type="InterPro" id="IPR050660">
    <property type="entry name" value="NEK_Ser/Thr_kinase"/>
</dbReference>
<dbReference type="Pfam" id="PF00069">
    <property type="entry name" value="Pkinase"/>
    <property type="match status" value="1"/>
</dbReference>
<keyword evidence="5" id="KW-0418">Kinase</keyword>
<keyword evidence="2" id="KW-0723">Serine/threonine-protein kinase</keyword>
<reference evidence="11 12" key="1">
    <citation type="submission" date="2023-01" db="EMBL/GenBank/DDBJ databases">
        <title>Analysis of 21 Apiospora genomes using comparative genomics revels a genus with tremendous synthesis potential of carbohydrate active enzymes and secondary metabolites.</title>
        <authorList>
            <person name="Sorensen T."/>
        </authorList>
    </citation>
    <scope>NUCLEOTIDE SEQUENCE [LARGE SCALE GENOMIC DNA]</scope>
    <source>
        <strain evidence="11 12">CBS 20057</strain>
    </source>
</reference>
<evidence type="ECO:0000256" key="8">
    <source>
        <dbReference type="ARBA" id="ARBA00048679"/>
    </source>
</evidence>
<dbReference type="PANTHER" id="PTHR43671">
    <property type="entry name" value="SERINE/THREONINE-PROTEIN KINASE NEK"/>
    <property type="match status" value="1"/>
</dbReference>
<evidence type="ECO:0000259" key="10">
    <source>
        <dbReference type="PROSITE" id="PS50011"/>
    </source>
</evidence>
<dbReference type="PROSITE" id="PS50011">
    <property type="entry name" value="PROTEIN_KINASE_DOM"/>
    <property type="match status" value="1"/>
</dbReference>
<evidence type="ECO:0000313" key="11">
    <source>
        <dbReference type="EMBL" id="KAK8017163.1"/>
    </source>
</evidence>
<evidence type="ECO:0000256" key="1">
    <source>
        <dbReference type="ARBA" id="ARBA00012513"/>
    </source>
</evidence>
<sequence>MPRSSTIEPKKASRKETSPRGASPTTLFHLVPTDSISRSALHANMDFVSRARNGEDGIEIGYHVPLEACGRIITRLGRNGDIQLCQFSPQRPMSGIHAYFEYWPRDFQILLINRSRQEDSVHCVPVTTRKGAKPPGDVVIEWAQDYRMTIASYEFLLVWYLTDETQAKLTAARGYEKSVYEVRQRPSNDRPTEYTIGFMDIPFHNTRLNTGNYFRETGPREILKRGSSGIVFKTQGLRNSTDTKHSGARRGGEKQNGRKRPEAKETLEETEGSEIICLAVKVISVQSNHALSQAAVHTEANMMKRFDHANIIKVLFTQNFDTDKPEIVMPLMDGSLEDLIDGGKHFHKKQWLHMGWMVAGQILNALRYLASWGVVHRDIKPANILYRKGRHGRYLFQLADLGLAQHYKSVLEPGGTASYQAPELYPEISGVKCEQDGQGTKMDIYSLCGTLAAFFSQWALFPPSVADPKLAYVEALKCLPEAVKVDEMLKSMAVQNPEHRPSAEELLKNYFEDQDLGIPNEVNSKNWEDSPGDEEEGTNSRPDVEMTDVEREDVEMADADTPPPPDQWLQQPSSFQNRSRRHSSAGPLCRQMESLSLAPNSVNHRISKTPRGATTPRTSFPKAKLTPRATHSMMTRGRKALLEAGLFTIREGVAMS</sequence>
<feature type="domain" description="Protein kinase" evidence="10">
    <location>
        <begin position="217"/>
        <end position="512"/>
    </location>
</feature>
<feature type="compositionally biased region" description="Polar residues" evidence="9">
    <location>
        <begin position="568"/>
        <end position="577"/>
    </location>
</feature>
<dbReference type="EC" id="2.7.11.1" evidence="1"/>
<comment type="caution">
    <text evidence="11">The sequence shown here is derived from an EMBL/GenBank/DDBJ whole genome shotgun (WGS) entry which is preliminary data.</text>
</comment>
<evidence type="ECO:0000256" key="2">
    <source>
        <dbReference type="ARBA" id="ARBA00022527"/>
    </source>
</evidence>
<dbReference type="SUPFAM" id="SSF56112">
    <property type="entry name" value="Protein kinase-like (PK-like)"/>
    <property type="match status" value="1"/>
</dbReference>
<evidence type="ECO:0000256" key="6">
    <source>
        <dbReference type="ARBA" id="ARBA00022840"/>
    </source>
</evidence>
<dbReference type="PANTHER" id="PTHR43671:SF98">
    <property type="entry name" value="SERINE_THREONINE-PROTEIN KINASE NEK11"/>
    <property type="match status" value="1"/>
</dbReference>
<evidence type="ECO:0000256" key="4">
    <source>
        <dbReference type="ARBA" id="ARBA00022741"/>
    </source>
</evidence>
<dbReference type="PROSITE" id="PS00108">
    <property type="entry name" value="PROTEIN_KINASE_ST"/>
    <property type="match status" value="1"/>
</dbReference>
<feature type="region of interest" description="Disordered" evidence="9">
    <location>
        <begin position="517"/>
        <end position="622"/>
    </location>
</feature>
<protein>
    <recommendedName>
        <fullName evidence="1">non-specific serine/threonine protein kinase</fullName>
        <ecNumber evidence="1">2.7.11.1</ecNumber>
    </recommendedName>
</protein>
<evidence type="ECO:0000256" key="9">
    <source>
        <dbReference type="SAM" id="MobiDB-lite"/>
    </source>
</evidence>
<evidence type="ECO:0000256" key="3">
    <source>
        <dbReference type="ARBA" id="ARBA00022679"/>
    </source>
</evidence>
<organism evidence="11 12">
    <name type="scientific">Apiospora marii</name>
    <dbReference type="NCBI Taxonomy" id="335849"/>
    <lineage>
        <taxon>Eukaryota</taxon>
        <taxon>Fungi</taxon>
        <taxon>Dikarya</taxon>
        <taxon>Ascomycota</taxon>
        <taxon>Pezizomycotina</taxon>
        <taxon>Sordariomycetes</taxon>
        <taxon>Xylariomycetidae</taxon>
        <taxon>Amphisphaeriales</taxon>
        <taxon>Apiosporaceae</taxon>
        <taxon>Apiospora</taxon>
    </lineage>
</organism>
<name>A0ABR1RSF7_9PEZI</name>
<evidence type="ECO:0000256" key="7">
    <source>
        <dbReference type="ARBA" id="ARBA00047899"/>
    </source>
</evidence>